<gene>
    <name evidence="1" type="ORF">SAMN05216548_106154</name>
</gene>
<protein>
    <submittedName>
        <fullName evidence="1">Uncharacterized protein</fullName>
    </submittedName>
</protein>
<organism evidence="1 2">
    <name type="scientific">Faunimonas pinastri</name>
    <dbReference type="NCBI Taxonomy" id="1855383"/>
    <lineage>
        <taxon>Bacteria</taxon>
        <taxon>Pseudomonadati</taxon>
        <taxon>Pseudomonadota</taxon>
        <taxon>Alphaproteobacteria</taxon>
        <taxon>Hyphomicrobiales</taxon>
        <taxon>Afifellaceae</taxon>
        <taxon>Faunimonas</taxon>
    </lineage>
</organism>
<dbReference type="AlphaFoldDB" id="A0A1H9HT91"/>
<keyword evidence="2" id="KW-1185">Reference proteome</keyword>
<dbReference type="RefSeq" id="WP_143061929.1">
    <property type="nucleotide sequence ID" value="NZ_FOFG01000006.1"/>
</dbReference>
<sequence length="118" mass="12859">MTRVSFVPTSAIATGMASRYRYWSGRSGRRYLFTCVDADWLKDCHEAIALECEGDRIVWIGEAEAFPPGKAIAGEGGRGLIFVHLLASDSVERRNVIDDLADLLDHGGDGGNVLRFAA</sequence>
<proteinExistence type="predicted"/>
<evidence type="ECO:0000313" key="1">
    <source>
        <dbReference type="EMBL" id="SEQ65517.1"/>
    </source>
</evidence>
<accession>A0A1H9HT91</accession>
<dbReference type="EMBL" id="FOFG01000006">
    <property type="protein sequence ID" value="SEQ65517.1"/>
    <property type="molecule type" value="Genomic_DNA"/>
</dbReference>
<dbReference type="STRING" id="1855383.SAMN05216548_106154"/>
<reference evidence="1 2" key="1">
    <citation type="submission" date="2016-10" db="EMBL/GenBank/DDBJ databases">
        <authorList>
            <person name="de Groot N.N."/>
        </authorList>
    </citation>
    <scope>NUCLEOTIDE SEQUENCE [LARGE SCALE GENOMIC DNA]</scope>
    <source>
        <strain evidence="1 2">A52C2</strain>
    </source>
</reference>
<dbReference type="Proteomes" id="UP000199647">
    <property type="component" value="Unassembled WGS sequence"/>
</dbReference>
<name>A0A1H9HT91_9HYPH</name>
<evidence type="ECO:0000313" key="2">
    <source>
        <dbReference type="Proteomes" id="UP000199647"/>
    </source>
</evidence>